<evidence type="ECO:0000256" key="5">
    <source>
        <dbReference type="ARBA" id="ARBA00022764"/>
    </source>
</evidence>
<keyword evidence="9" id="KW-1185">Reference proteome</keyword>
<dbReference type="RefSeq" id="WP_244017794.1">
    <property type="nucleotide sequence ID" value="NZ_JALHLF010000012.1"/>
</dbReference>
<sequence length="413" mass="43362">MTQPHDCKRTSRAALRAASALLGLAGLGLGGLSPLHAATAQSVAQPPAPPPVLPVEDSDTATLARPGAHWLWLFDPYRAQGAVVVDGDDPAMKTMALVPAARNAGMSLSRDGGKVYVAETYWSRGNRGTREDLFTVYDGASLKVDEEVALPGRLLVVPKTQQQATSFDGKLGYIYDMVPSSAIHVVDIASGKPVASIDVPGCALAFPIGARGVATLCGDGSIGVAQVPVSGDPTVAFSDPFFDPDNDPVFENSFVDRDTGKGWMLSFSGKVYPVDLAGAKPVVGQPWSIEVAAGQPEAGTGVQQLAWRPGGGQLLAVHRARHWLYVLMHKGNFWTHKEDGSEVWVFNADTHALVRRIQLETPAHGIAVTQDDAPLLFAFGGGRGASLIAYDALSGKPVHHGALSGIIGLVTGL</sequence>
<dbReference type="InterPro" id="IPR051200">
    <property type="entry name" value="Host-pathogen_enzymatic-act"/>
</dbReference>
<dbReference type="InterPro" id="IPR006311">
    <property type="entry name" value="TAT_signal"/>
</dbReference>
<evidence type="ECO:0000256" key="1">
    <source>
        <dbReference type="ARBA" id="ARBA00004418"/>
    </source>
</evidence>
<evidence type="ECO:0000313" key="9">
    <source>
        <dbReference type="Proteomes" id="UP001162881"/>
    </source>
</evidence>
<proteinExistence type="inferred from homology"/>
<keyword evidence="3" id="KW-0813">Transport</keyword>
<evidence type="ECO:0000256" key="7">
    <source>
        <dbReference type="ARBA" id="ARBA00023002"/>
    </source>
</evidence>
<dbReference type="InterPro" id="IPR015943">
    <property type="entry name" value="WD40/YVTN_repeat-like_dom_sf"/>
</dbReference>
<dbReference type="SUPFAM" id="SSF50969">
    <property type="entry name" value="YVTN repeat-like/Quinoprotein amine dehydrogenase"/>
    <property type="match status" value="1"/>
</dbReference>
<dbReference type="PANTHER" id="PTHR47197">
    <property type="entry name" value="PROTEIN NIRF"/>
    <property type="match status" value="1"/>
</dbReference>
<comment type="caution">
    <text evidence="8">The sequence shown here is derived from an EMBL/GenBank/DDBJ whole genome shotgun (WGS) entry which is preliminary data.</text>
</comment>
<dbReference type="InterPro" id="IPR009451">
    <property type="entry name" value="Metamine_DH_Hvc"/>
</dbReference>
<dbReference type="InterPro" id="IPR011044">
    <property type="entry name" value="Quino_amine_DH_bsu"/>
</dbReference>
<organism evidence="8 9">
    <name type="scientific">Novosphingobium organovorum</name>
    <dbReference type="NCBI Taxonomy" id="2930092"/>
    <lineage>
        <taxon>Bacteria</taxon>
        <taxon>Pseudomonadati</taxon>
        <taxon>Pseudomonadota</taxon>
        <taxon>Alphaproteobacteria</taxon>
        <taxon>Sphingomonadales</taxon>
        <taxon>Sphingomonadaceae</taxon>
        <taxon>Novosphingobium</taxon>
    </lineage>
</organism>
<dbReference type="EMBL" id="JALHLF010000012">
    <property type="protein sequence ID" value="MCJ2182156.1"/>
    <property type="molecule type" value="Genomic_DNA"/>
</dbReference>
<dbReference type="Gene3D" id="2.130.10.10">
    <property type="entry name" value="YVTN repeat-like/Quinoprotein amine dehydrogenase"/>
    <property type="match status" value="1"/>
</dbReference>
<dbReference type="Pfam" id="PF06433">
    <property type="entry name" value="Me-amine-dh_H"/>
    <property type="match status" value="1"/>
</dbReference>
<dbReference type="Proteomes" id="UP001162881">
    <property type="component" value="Unassembled WGS sequence"/>
</dbReference>
<keyword evidence="7" id="KW-0560">Oxidoreductase</keyword>
<comment type="subcellular location">
    <subcellularLocation>
        <location evidence="1">Periplasm</location>
    </subcellularLocation>
</comment>
<keyword evidence="5" id="KW-0574">Periplasm</keyword>
<evidence type="ECO:0000256" key="2">
    <source>
        <dbReference type="ARBA" id="ARBA00010548"/>
    </source>
</evidence>
<protein>
    <recommendedName>
        <fullName evidence="10">Amine dehydrogenase</fullName>
    </recommendedName>
</protein>
<gene>
    <name evidence="8" type="ORF">MTR62_05500</name>
</gene>
<keyword evidence="6" id="KW-0249">Electron transport</keyword>
<accession>A0ABT0BAS4</accession>
<comment type="similarity">
    <text evidence="2">Belongs to the aromatic amine dehydrogenase heavy chain family.</text>
</comment>
<evidence type="ECO:0000256" key="3">
    <source>
        <dbReference type="ARBA" id="ARBA00022448"/>
    </source>
</evidence>
<evidence type="ECO:0000256" key="6">
    <source>
        <dbReference type="ARBA" id="ARBA00022982"/>
    </source>
</evidence>
<reference evidence="8" key="1">
    <citation type="submission" date="2022-03" db="EMBL/GenBank/DDBJ databases">
        <title>Identification of a novel bacterium isolated from mangrove sediments.</title>
        <authorList>
            <person name="Pan X."/>
        </authorList>
    </citation>
    <scope>NUCLEOTIDE SEQUENCE</scope>
    <source>
        <strain evidence="8">B1949</strain>
    </source>
</reference>
<evidence type="ECO:0000313" key="8">
    <source>
        <dbReference type="EMBL" id="MCJ2182156.1"/>
    </source>
</evidence>
<dbReference type="PANTHER" id="PTHR47197:SF3">
    <property type="entry name" value="DIHYDRO-HEME D1 DEHYDROGENASE"/>
    <property type="match status" value="1"/>
</dbReference>
<evidence type="ECO:0000256" key="4">
    <source>
        <dbReference type="ARBA" id="ARBA00022729"/>
    </source>
</evidence>
<dbReference type="PROSITE" id="PS51318">
    <property type="entry name" value="TAT"/>
    <property type="match status" value="1"/>
</dbReference>
<name>A0ABT0BAS4_9SPHN</name>
<keyword evidence="4" id="KW-0732">Signal</keyword>
<evidence type="ECO:0008006" key="10">
    <source>
        <dbReference type="Google" id="ProtNLM"/>
    </source>
</evidence>